<feature type="region of interest" description="Disordered" evidence="1">
    <location>
        <begin position="65"/>
        <end position="160"/>
    </location>
</feature>
<feature type="compositionally biased region" description="Low complexity" evidence="1">
    <location>
        <begin position="109"/>
        <end position="122"/>
    </location>
</feature>
<evidence type="ECO:0000313" key="2">
    <source>
        <dbReference type="EMBL" id="SMR46494.1"/>
    </source>
</evidence>
<accession>A0A2H1FYW9</accession>
<name>A0A2H1FYW9_ZYMTR</name>
<proteinExistence type="predicted"/>
<dbReference type="Proteomes" id="UP000245764">
    <property type="component" value="Chromosome 2"/>
</dbReference>
<feature type="compositionally biased region" description="Low complexity" evidence="1">
    <location>
        <begin position="86"/>
        <end position="99"/>
    </location>
</feature>
<organism evidence="2 3">
    <name type="scientific">Zymoseptoria tritici ST99CH_1E4</name>
    <dbReference type="NCBI Taxonomy" id="1276532"/>
    <lineage>
        <taxon>Eukaryota</taxon>
        <taxon>Fungi</taxon>
        <taxon>Dikarya</taxon>
        <taxon>Ascomycota</taxon>
        <taxon>Pezizomycotina</taxon>
        <taxon>Dothideomycetes</taxon>
        <taxon>Dothideomycetidae</taxon>
        <taxon>Mycosphaerellales</taxon>
        <taxon>Mycosphaerellaceae</taxon>
        <taxon>Zymoseptoria</taxon>
    </lineage>
</organism>
<sequence>MAANNPPVVWNMRIDLPAQRKCIGGCKLTKDIMQFMPTRPQDLQAGTAVLRCADCRGKVVDATTRTISNKPLPAPAQPAPPPPPAQRTLAPAAPAASTSMPPPGRGPIAGPSTTTAGPSGTSYHPHASPATIDSTRREAKRRRTERYNKRAGIVDPSEMN</sequence>
<evidence type="ECO:0000256" key="1">
    <source>
        <dbReference type="SAM" id="MobiDB-lite"/>
    </source>
</evidence>
<evidence type="ECO:0000313" key="3">
    <source>
        <dbReference type="Proteomes" id="UP000245764"/>
    </source>
</evidence>
<reference evidence="3" key="1">
    <citation type="submission" date="2017-05" db="EMBL/GenBank/DDBJ databases">
        <authorList>
            <person name="Song R."/>
            <person name="Chenine A.L."/>
            <person name="Ruprecht R.M."/>
        </authorList>
    </citation>
    <scope>NUCLEOTIDE SEQUENCE [LARGE SCALE GENOMIC DNA]</scope>
</reference>
<dbReference type="AlphaFoldDB" id="A0A2H1FYW9"/>
<feature type="compositionally biased region" description="Pro residues" evidence="1">
    <location>
        <begin position="72"/>
        <end position="85"/>
    </location>
</feature>
<protein>
    <submittedName>
        <fullName evidence="2">Uncharacterized protein</fullName>
    </submittedName>
</protein>
<dbReference type="EMBL" id="LT854254">
    <property type="protein sequence ID" value="SMR46494.1"/>
    <property type="molecule type" value="Genomic_DNA"/>
</dbReference>
<gene>
    <name evidence="2" type="ORF">ZT1E4_G3112</name>
</gene>